<evidence type="ECO:0000313" key="3">
    <source>
        <dbReference type="Proteomes" id="UP001222325"/>
    </source>
</evidence>
<evidence type="ECO:0000313" key="2">
    <source>
        <dbReference type="EMBL" id="KAJ7076689.1"/>
    </source>
</evidence>
<keyword evidence="3" id="KW-1185">Reference proteome</keyword>
<comment type="caution">
    <text evidence="2">The sequence shown here is derived from an EMBL/GenBank/DDBJ whole genome shotgun (WGS) entry which is preliminary data.</text>
</comment>
<dbReference type="AlphaFoldDB" id="A0AAD6TVC2"/>
<protein>
    <submittedName>
        <fullName evidence="2">Uncharacterized protein</fullName>
    </submittedName>
</protein>
<name>A0AAD6TVC2_9AGAR</name>
<accession>A0AAD6TVC2</accession>
<evidence type="ECO:0000256" key="1">
    <source>
        <dbReference type="SAM" id="MobiDB-lite"/>
    </source>
</evidence>
<organism evidence="2 3">
    <name type="scientific">Mycena belliarum</name>
    <dbReference type="NCBI Taxonomy" id="1033014"/>
    <lineage>
        <taxon>Eukaryota</taxon>
        <taxon>Fungi</taxon>
        <taxon>Dikarya</taxon>
        <taxon>Basidiomycota</taxon>
        <taxon>Agaricomycotina</taxon>
        <taxon>Agaricomycetes</taxon>
        <taxon>Agaricomycetidae</taxon>
        <taxon>Agaricales</taxon>
        <taxon>Marasmiineae</taxon>
        <taxon>Mycenaceae</taxon>
        <taxon>Mycena</taxon>
    </lineage>
</organism>
<feature type="region of interest" description="Disordered" evidence="1">
    <location>
        <begin position="68"/>
        <end position="91"/>
    </location>
</feature>
<dbReference type="EMBL" id="JARJCN010000079">
    <property type="protein sequence ID" value="KAJ7076689.1"/>
    <property type="molecule type" value="Genomic_DNA"/>
</dbReference>
<sequence>MITPDGRDLIKRSWKLCVVPGDPEYNLAYDTLTSRATRKNLRTYLKEDPILANEIKARLGSCVLEELPGDIPETGDIAEGEDVGDDIGDDTDVSLTDVIRVALGDGLAPVARSEFDVDRAGESEDGGLSAANEEDDIWAYDDQGHMWNDLKAGPAPENQDANSDDDES</sequence>
<feature type="compositionally biased region" description="Acidic residues" evidence="1">
    <location>
        <begin position="76"/>
        <end position="91"/>
    </location>
</feature>
<gene>
    <name evidence="2" type="ORF">B0H15DRAFT_1004764</name>
</gene>
<feature type="region of interest" description="Disordered" evidence="1">
    <location>
        <begin position="116"/>
        <end position="168"/>
    </location>
</feature>
<reference evidence="2" key="1">
    <citation type="submission" date="2023-03" db="EMBL/GenBank/DDBJ databases">
        <title>Massive genome expansion in bonnet fungi (Mycena s.s.) driven by repeated elements and novel gene families across ecological guilds.</title>
        <authorList>
            <consortium name="Lawrence Berkeley National Laboratory"/>
            <person name="Harder C.B."/>
            <person name="Miyauchi S."/>
            <person name="Viragh M."/>
            <person name="Kuo A."/>
            <person name="Thoen E."/>
            <person name="Andreopoulos B."/>
            <person name="Lu D."/>
            <person name="Skrede I."/>
            <person name="Drula E."/>
            <person name="Henrissat B."/>
            <person name="Morin E."/>
            <person name="Kohler A."/>
            <person name="Barry K."/>
            <person name="LaButti K."/>
            <person name="Morin E."/>
            <person name="Salamov A."/>
            <person name="Lipzen A."/>
            <person name="Mereny Z."/>
            <person name="Hegedus B."/>
            <person name="Baldrian P."/>
            <person name="Stursova M."/>
            <person name="Weitz H."/>
            <person name="Taylor A."/>
            <person name="Grigoriev I.V."/>
            <person name="Nagy L.G."/>
            <person name="Martin F."/>
            <person name="Kauserud H."/>
        </authorList>
    </citation>
    <scope>NUCLEOTIDE SEQUENCE</scope>
    <source>
        <strain evidence="2">CBHHK173m</strain>
    </source>
</reference>
<dbReference type="Proteomes" id="UP001222325">
    <property type="component" value="Unassembled WGS sequence"/>
</dbReference>
<proteinExistence type="predicted"/>